<dbReference type="Pfam" id="PF14559">
    <property type="entry name" value="TPR_19"/>
    <property type="match status" value="1"/>
</dbReference>
<dbReference type="SMART" id="SM00028">
    <property type="entry name" value="TPR"/>
    <property type="match status" value="2"/>
</dbReference>
<feature type="repeat" description="TPR" evidence="1">
    <location>
        <begin position="244"/>
        <end position="277"/>
    </location>
</feature>
<proteinExistence type="predicted"/>
<protein>
    <submittedName>
        <fullName evidence="2">Tetratricopeptide repeat protein</fullName>
    </submittedName>
</protein>
<dbReference type="Gene3D" id="1.25.40.10">
    <property type="entry name" value="Tetratricopeptide repeat domain"/>
    <property type="match status" value="1"/>
</dbReference>
<name>A0A7C3PGW1_9CYAN</name>
<organism evidence="2">
    <name type="scientific">Oscillatoriales cyanobacterium SpSt-418</name>
    <dbReference type="NCBI Taxonomy" id="2282169"/>
    <lineage>
        <taxon>Bacteria</taxon>
        <taxon>Bacillati</taxon>
        <taxon>Cyanobacteriota</taxon>
        <taxon>Cyanophyceae</taxon>
        <taxon>Oscillatoriophycideae</taxon>
        <taxon>Oscillatoriales</taxon>
    </lineage>
</organism>
<evidence type="ECO:0000256" key="1">
    <source>
        <dbReference type="PROSITE-ProRule" id="PRU00339"/>
    </source>
</evidence>
<dbReference type="InterPro" id="IPR011990">
    <property type="entry name" value="TPR-like_helical_dom_sf"/>
</dbReference>
<keyword evidence="1" id="KW-0802">TPR repeat</keyword>
<dbReference type="AlphaFoldDB" id="A0A7C3PGW1"/>
<dbReference type="EMBL" id="DSRU01000261">
    <property type="protein sequence ID" value="HFM99674.1"/>
    <property type="molecule type" value="Genomic_DNA"/>
</dbReference>
<evidence type="ECO:0000313" key="2">
    <source>
        <dbReference type="EMBL" id="HFM99674.1"/>
    </source>
</evidence>
<sequence>MKPGERDKERKRLALTIWLLLYSFGFISELSAGFKQSQQREELSISDVGFSVMGRTISLAYGRTQDQAYNVFFSDEPIIFEVSLSNGTNQLVPISSKDGRWSNFISVTLYKDSVLIPSNEATLMSVTPEIKSPPNSQTVRDLSLLYPREQIQTDARLKLRGSVRLPVGIYKLELWLNPSRLGDKFPYPNRKIPAIISFEVREVKSRADQLDYYMRQAIRSRWNKEYERALEFLNKMLALNRNSIPAHIELGRLHCDQGKVEEAVRLFEKAIKIIETNADPEHYIVSMRTNPDDAIGFLKGLIHLCKTQPRSGSHSK</sequence>
<accession>A0A7C3PGW1</accession>
<dbReference type="PROSITE" id="PS50005">
    <property type="entry name" value="TPR"/>
    <property type="match status" value="1"/>
</dbReference>
<comment type="caution">
    <text evidence="2">The sequence shown here is derived from an EMBL/GenBank/DDBJ whole genome shotgun (WGS) entry which is preliminary data.</text>
</comment>
<dbReference type="InterPro" id="IPR019734">
    <property type="entry name" value="TPR_rpt"/>
</dbReference>
<gene>
    <name evidence="2" type="ORF">ENR64_18325</name>
</gene>
<dbReference type="SUPFAM" id="SSF48452">
    <property type="entry name" value="TPR-like"/>
    <property type="match status" value="1"/>
</dbReference>
<reference evidence="2" key="1">
    <citation type="journal article" date="2020" name="mSystems">
        <title>Genome- and Community-Level Interaction Insights into Carbon Utilization and Element Cycling Functions of Hydrothermarchaeota in Hydrothermal Sediment.</title>
        <authorList>
            <person name="Zhou Z."/>
            <person name="Liu Y."/>
            <person name="Xu W."/>
            <person name="Pan J."/>
            <person name="Luo Z.H."/>
            <person name="Li M."/>
        </authorList>
    </citation>
    <scope>NUCLEOTIDE SEQUENCE [LARGE SCALE GENOMIC DNA]</scope>
    <source>
        <strain evidence="2">SpSt-418</strain>
    </source>
</reference>